<dbReference type="InterPro" id="IPR057326">
    <property type="entry name" value="KR_dom"/>
</dbReference>
<dbReference type="PROSITE" id="PS00061">
    <property type="entry name" value="ADH_SHORT"/>
    <property type="match status" value="1"/>
</dbReference>
<reference evidence="5 6" key="1">
    <citation type="submission" date="2017-05" db="EMBL/GenBank/DDBJ databases">
        <title>Complete and WGS of Bordetella genogroups.</title>
        <authorList>
            <person name="Spilker T."/>
            <person name="LiPuma J."/>
        </authorList>
    </citation>
    <scope>NUCLEOTIDE SEQUENCE [LARGE SCALE GENOMIC DNA]</scope>
    <source>
        <strain evidence="5 6">AU10456</strain>
    </source>
</reference>
<organism evidence="5 6">
    <name type="scientific">Bordetella genomosp. 5</name>
    <dbReference type="NCBI Taxonomy" id="1395608"/>
    <lineage>
        <taxon>Bacteria</taxon>
        <taxon>Pseudomonadati</taxon>
        <taxon>Pseudomonadota</taxon>
        <taxon>Betaproteobacteria</taxon>
        <taxon>Burkholderiales</taxon>
        <taxon>Alcaligenaceae</taxon>
        <taxon>Bordetella</taxon>
    </lineage>
</organism>
<dbReference type="EMBL" id="NEVP01000006">
    <property type="protein sequence ID" value="OZI52073.1"/>
    <property type="molecule type" value="Genomic_DNA"/>
</dbReference>
<keyword evidence="2" id="KW-0560">Oxidoreductase</keyword>
<accession>A0A261TTW4</accession>
<dbReference type="Proteomes" id="UP000216913">
    <property type="component" value="Unassembled WGS sequence"/>
</dbReference>
<dbReference type="Pfam" id="PF00106">
    <property type="entry name" value="adh_short"/>
    <property type="match status" value="1"/>
</dbReference>
<dbReference type="InterPro" id="IPR036291">
    <property type="entry name" value="NAD(P)-bd_dom_sf"/>
</dbReference>
<dbReference type="AlphaFoldDB" id="A0A261TTW4"/>
<evidence type="ECO:0000256" key="2">
    <source>
        <dbReference type="ARBA" id="ARBA00023002"/>
    </source>
</evidence>
<dbReference type="SUPFAM" id="SSF51735">
    <property type="entry name" value="NAD(P)-binding Rossmann-fold domains"/>
    <property type="match status" value="1"/>
</dbReference>
<gene>
    <name evidence="5" type="ORF">CAL25_11290</name>
</gene>
<evidence type="ECO:0000256" key="1">
    <source>
        <dbReference type="ARBA" id="ARBA00006484"/>
    </source>
</evidence>
<evidence type="ECO:0000313" key="6">
    <source>
        <dbReference type="Proteomes" id="UP000216913"/>
    </source>
</evidence>
<feature type="domain" description="Ketoreductase" evidence="4">
    <location>
        <begin position="15"/>
        <end position="203"/>
    </location>
</feature>
<evidence type="ECO:0000256" key="3">
    <source>
        <dbReference type="RuleBase" id="RU000363"/>
    </source>
</evidence>
<dbReference type="PANTHER" id="PTHR43669:SF3">
    <property type="entry name" value="ALCOHOL DEHYDROGENASE, PUTATIVE (AFU_ORTHOLOGUE AFUA_3G03445)-RELATED"/>
    <property type="match status" value="1"/>
</dbReference>
<dbReference type="PRINTS" id="PR00080">
    <property type="entry name" value="SDRFAMILY"/>
</dbReference>
<proteinExistence type="inferred from homology"/>
<dbReference type="FunFam" id="3.40.50.720:FF:000047">
    <property type="entry name" value="NADP-dependent L-serine/L-allo-threonine dehydrogenase"/>
    <property type="match status" value="1"/>
</dbReference>
<dbReference type="SMART" id="SM00822">
    <property type="entry name" value="PKS_KR"/>
    <property type="match status" value="1"/>
</dbReference>
<comment type="caution">
    <text evidence="5">The sequence shown here is derived from an EMBL/GenBank/DDBJ whole genome shotgun (WGS) entry which is preliminary data.</text>
</comment>
<comment type="similarity">
    <text evidence="1 3">Belongs to the short-chain dehydrogenases/reductases (SDR) family.</text>
</comment>
<evidence type="ECO:0000259" key="4">
    <source>
        <dbReference type="SMART" id="SM00822"/>
    </source>
</evidence>
<dbReference type="GO" id="GO:0016616">
    <property type="term" value="F:oxidoreductase activity, acting on the CH-OH group of donors, NAD or NADP as acceptor"/>
    <property type="evidence" value="ECO:0007669"/>
    <property type="project" value="UniProtKB-ARBA"/>
</dbReference>
<dbReference type="PANTHER" id="PTHR43669">
    <property type="entry name" value="5-KETO-D-GLUCONATE 5-REDUCTASE"/>
    <property type="match status" value="1"/>
</dbReference>
<evidence type="ECO:0000313" key="5">
    <source>
        <dbReference type="EMBL" id="OZI52073.1"/>
    </source>
</evidence>
<dbReference type="OrthoDB" id="9810734at2"/>
<protein>
    <submittedName>
        <fullName evidence="5">Short-chain dehydrogenase</fullName>
    </submittedName>
</protein>
<name>A0A261TTW4_9BORD</name>
<sequence length="260" mass="27668">MTQQQHEQEQTLAGRVAVVVGASSGIGLASARALAARGARVALLARRAERLEQAVAQIRAAGGEAMALATDVTNQASVDAAAQALAQAWGRADLVFNNAGVMLPGAVEERKLAEWEQQIDLNVTGVMRVIHAFVPQLAQAAAEGGPADLINTSSICAQALFPYFATYSATKAYVSHLSRHLRIELGPKNIRVAMIEPGIVATELQSHVTFQGTKDWLAAAETQIEFLQPEDVAEVVTFLAGLPKRVNLQQVVVMPTQQGQ</sequence>
<dbReference type="PRINTS" id="PR00081">
    <property type="entry name" value="GDHRDH"/>
</dbReference>
<keyword evidence="6" id="KW-1185">Reference proteome</keyword>
<dbReference type="Gene3D" id="3.40.50.720">
    <property type="entry name" value="NAD(P)-binding Rossmann-like Domain"/>
    <property type="match status" value="1"/>
</dbReference>
<dbReference type="InterPro" id="IPR002347">
    <property type="entry name" value="SDR_fam"/>
</dbReference>
<dbReference type="InterPro" id="IPR020904">
    <property type="entry name" value="Sc_DH/Rdtase_CS"/>
</dbReference>